<feature type="non-terminal residue" evidence="11">
    <location>
        <position position="1"/>
    </location>
</feature>
<dbReference type="GO" id="GO:0005634">
    <property type="term" value="C:nucleus"/>
    <property type="evidence" value="ECO:0007669"/>
    <property type="project" value="UniProtKB-SubCell"/>
</dbReference>
<evidence type="ECO:0000256" key="7">
    <source>
        <dbReference type="ARBA" id="ARBA00023242"/>
    </source>
</evidence>
<comment type="subcellular location">
    <subcellularLocation>
        <location evidence="1">Nucleus</location>
    </subcellularLocation>
</comment>
<dbReference type="SUPFAM" id="SSF57667">
    <property type="entry name" value="beta-beta-alpha zinc fingers"/>
    <property type="match status" value="1"/>
</dbReference>
<dbReference type="Gene3D" id="3.30.160.60">
    <property type="entry name" value="Classic Zinc Finger"/>
    <property type="match status" value="2"/>
</dbReference>
<sequence length="162" mass="17110">MHEPLLSRSPSERTRLALPAAVAGPGLAQGFHLIPGDGGALEAILGITMGDGGGDGAGQASMQPIGARAGSNGSLSGDDGFAQPAERQFDQAHCAPGASKGVQPAAPFTIQYTEKEKRERKYECEYCKKRFLRPSSLTSHVYTHTGERPFACAYPGCSRRFS</sequence>
<dbReference type="AlphaFoldDB" id="A0A9W7Y8L8"/>
<name>A0A9W7Y8L8_9FUNG</name>
<dbReference type="GO" id="GO:0000981">
    <property type="term" value="F:DNA-binding transcription factor activity, RNA polymerase II-specific"/>
    <property type="evidence" value="ECO:0007669"/>
    <property type="project" value="TreeGrafter"/>
</dbReference>
<dbReference type="PROSITE" id="PS00028">
    <property type="entry name" value="ZINC_FINGER_C2H2_1"/>
    <property type="match status" value="1"/>
</dbReference>
<keyword evidence="12" id="KW-1185">Reference proteome</keyword>
<dbReference type="PANTHER" id="PTHR23235">
    <property type="entry name" value="KRUEPPEL-LIKE TRANSCRIPTION FACTOR"/>
    <property type="match status" value="1"/>
</dbReference>
<keyword evidence="7" id="KW-0539">Nucleus</keyword>
<proteinExistence type="predicted"/>
<evidence type="ECO:0000256" key="6">
    <source>
        <dbReference type="ARBA" id="ARBA00023125"/>
    </source>
</evidence>
<keyword evidence="4 8" id="KW-0863">Zinc-finger</keyword>
<comment type="caution">
    <text evidence="11">The sequence shown here is derived from an EMBL/GenBank/DDBJ whole genome shotgun (WGS) entry which is preliminary data.</text>
</comment>
<evidence type="ECO:0000259" key="10">
    <source>
        <dbReference type="PROSITE" id="PS50157"/>
    </source>
</evidence>
<dbReference type="GO" id="GO:0008270">
    <property type="term" value="F:zinc ion binding"/>
    <property type="evidence" value="ECO:0007669"/>
    <property type="project" value="UniProtKB-KW"/>
</dbReference>
<dbReference type="PROSITE" id="PS50157">
    <property type="entry name" value="ZINC_FINGER_C2H2_2"/>
    <property type="match status" value="1"/>
</dbReference>
<accession>A0A9W7Y8L8</accession>
<dbReference type="Proteomes" id="UP001143981">
    <property type="component" value="Unassembled WGS sequence"/>
</dbReference>
<evidence type="ECO:0000256" key="5">
    <source>
        <dbReference type="ARBA" id="ARBA00022833"/>
    </source>
</evidence>
<evidence type="ECO:0000256" key="8">
    <source>
        <dbReference type="PROSITE-ProRule" id="PRU00042"/>
    </source>
</evidence>
<dbReference type="FunFam" id="3.30.160.60:FF:000045">
    <property type="entry name" value="ZFP69 zinc finger protein B"/>
    <property type="match status" value="1"/>
</dbReference>
<dbReference type="SMART" id="SM00355">
    <property type="entry name" value="ZnF_C2H2"/>
    <property type="match status" value="1"/>
</dbReference>
<keyword evidence="2" id="KW-0479">Metal-binding</keyword>
<feature type="region of interest" description="Disordered" evidence="9">
    <location>
        <begin position="55"/>
        <end position="90"/>
    </location>
</feature>
<organism evidence="11 12">
    <name type="scientific">Coemansia biformis</name>
    <dbReference type="NCBI Taxonomy" id="1286918"/>
    <lineage>
        <taxon>Eukaryota</taxon>
        <taxon>Fungi</taxon>
        <taxon>Fungi incertae sedis</taxon>
        <taxon>Zoopagomycota</taxon>
        <taxon>Kickxellomycotina</taxon>
        <taxon>Kickxellomycetes</taxon>
        <taxon>Kickxellales</taxon>
        <taxon>Kickxellaceae</taxon>
        <taxon>Coemansia</taxon>
    </lineage>
</organism>
<gene>
    <name evidence="11" type="ORF">LPJ61_005567</name>
</gene>
<keyword evidence="5" id="KW-0862">Zinc</keyword>
<protein>
    <recommendedName>
        <fullName evidence="10">C2H2-type domain-containing protein</fullName>
    </recommendedName>
</protein>
<evidence type="ECO:0000256" key="9">
    <source>
        <dbReference type="SAM" id="MobiDB-lite"/>
    </source>
</evidence>
<evidence type="ECO:0000313" key="11">
    <source>
        <dbReference type="EMBL" id="KAJ1725899.1"/>
    </source>
</evidence>
<evidence type="ECO:0000256" key="4">
    <source>
        <dbReference type="ARBA" id="ARBA00022771"/>
    </source>
</evidence>
<evidence type="ECO:0000313" key="12">
    <source>
        <dbReference type="Proteomes" id="UP001143981"/>
    </source>
</evidence>
<dbReference type="OrthoDB" id="6077919at2759"/>
<dbReference type="PANTHER" id="PTHR23235:SF120">
    <property type="entry name" value="KRUPPEL-LIKE FACTOR 15"/>
    <property type="match status" value="1"/>
</dbReference>
<reference evidence="11" key="1">
    <citation type="submission" date="2022-07" db="EMBL/GenBank/DDBJ databases">
        <title>Phylogenomic reconstructions and comparative analyses of Kickxellomycotina fungi.</title>
        <authorList>
            <person name="Reynolds N.K."/>
            <person name="Stajich J.E."/>
            <person name="Barry K."/>
            <person name="Grigoriev I.V."/>
            <person name="Crous P."/>
            <person name="Smith M.E."/>
        </authorList>
    </citation>
    <scope>NUCLEOTIDE SEQUENCE</scope>
    <source>
        <strain evidence="11">BCRC 34381</strain>
    </source>
</reference>
<evidence type="ECO:0000256" key="3">
    <source>
        <dbReference type="ARBA" id="ARBA00022737"/>
    </source>
</evidence>
<dbReference type="InterPro" id="IPR013087">
    <property type="entry name" value="Znf_C2H2_type"/>
</dbReference>
<feature type="domain" description="C2H2-type" evidence="10">
    <location>
        <begin position="122"/>
        <end position="149"/>
    </location>
</feature>
<keyword evidence="6" id="KW-0238">DNA-binding</keyword>
<evidence type="ECO:0000256" key="2">
    <source>
        <dbReference type="ARBA" id="ARBA00022723"/>
    </source>
</evidence>
<dbReference type="GO" id="GO:0000978">
    <property type="term" value="F:RNA polymerase II cis-regulatory region sequence-specific DNA binding"/>
    <property type="evidence" value="ECO:0007669"/>
    <property type="project" value="TreeGrafter"/>
</dbReference>
<dbReference type="InterPro" id="IPR036236">
    <property type="entry name" value="Znf_C2H2_sf"/>
</dbReference>
<dbReference type="EMBL" id="JANBOI010001923">
    <property type="protein sequence ID" value="KAJ1725899.1"/>
    <property type="molecule type" value="Genomic_DNA"/>
</dbReference>
<keyword evidence="3" id="KW-0677">Repeat</keyword>
<evidence type="ECO:0000256" key="1">
    <source>
        <dbReference type="ARBA" id="ARBA00004123"/>
    </source>
</evidence>